<organism evidence="9">
    <name type="scientific">Coleopteran orthomyxo-related virus OKIAV185</name>
    <dbReference type="NCBI Taxonomy" id="2746265"/>
    <lineage>
        <taxon>Viruses</taxon>
        <taxon>Riboviria</taxon>
        <taxon>Orthornavirae</taxon>
        <taxon>Negarnaviricota</taxon>
        <taxon>Polyploviricotina</taxon>
        <taxon>Insthoviricetes</taxon>
        <taxon>Articulavirales</taxon>
        <taxon>Orthomyxoviridae</taxon>
    </lineage>
</organism>
<evidence type="ECO:0000256" key="5">
    <source>
        <dbReference type="ARBA" id="ARBA00022695"/>
    </source>
</evidence>
<reference evidence="9" key="2">
    <citation type="submission" date="2020-03" db="EMBL/GenBank/DDBJ databases">
        <authorList>
            <person name="Kafer S."/>
            <person name="Paraskevopoulou S."/>
            <person name="Zirkel F."/>
            <person name="Wieseke N."/>
            <person name="Donath A."/>
            <person name="Petersen M."/>
            <person name="Jones T.C."/>
            <person name="Liu S."/>
            <person name="Zhou X."/>
            <person name="Middendorf M."/>
            <person name="Junglen S."/>
            <person name="Misof B."/>
            <person name="Drosten C."/>
        </authorList>
    </citation>
    <scope>NUCLEOTIDE SEQUENCE</scope>
    <source>
        <strain evidence="9">OKIAV185</strain>
    </source>
</reference>
<evidence type="ECO:0000313" key="9">
    <source>
        <dbReference type="EMBL" id="QMP82206.1"/>
    </source>
</evidence>
<reference evidence="9" key="1">
    <citation type="journal article" date="2019" name="PLoS Pathog.">
        <title>Re-assessing the diversity of negative strand RNA viruses in insects.</title>
        <authorList>
            <person name="Kafer S."/>
            <person name="Paraskevopoulou S."/>
            <person name="Zirkel F."/>
            <person name="Wieseke N."/>
            <person name="Donath A."/>
            <person name="Petersen M."/>
            <person name="Jones T.C."/>
            <person name="Liu S."/>
            <person name="Zhou X."/>
            <person name="Middendorf M."/>
            <person name="Junglen S."/>
            <person name="Misof B."/>
            <person name="Drosten C."/>
        </authorList>
    </citation>
    <scope>NUCLEOTIDE SEQUENCE</scope>
    <source>
        <strain evidence="9">OKIAV185</strain>
    </source>
</reference>
<protein>
    <recommendedName>
        <fullName evidence="2">RNA-directed RNA polymerase catalytic subunit</fullName>
        <ecNumber evidence="1">2.7.7.48</ecNumber>
    </recommendedName>
</protein>
<evidence type="ECO:0000256" key="6">
    <source>
        <dbReference type="ARBA" id="ARBA00022741"/>
    </source>
</evidence>
<dbReference type="GO" id="GO:0003968">
    <property type="term" value="F:RNA-directed RNA polymerase activity"/>
    <property type="evidence" value="ECO:0007669"/>
    <property type="project" value="UniProtKB-KW"/>
</dbReference>
<keyword evidence="4" id="KW-0808">Transferase</keyword>
<keyword evidence="6" id="KW-0547">Nucleotide-binding</keyword>
<keyword evidence="7" id="KW-0693">Viral RNA replication</keyword>
<dbReference type="InterPro" id="IPR007099">
    <property type="entry name" value="RNA-dir_pol_NSvirus"/>
</dbReference>
<keyword evidence="5" id="KW-0548">Nucleotidyltransferase</keyword>
<evidence type="ECO:0000256" key="4">
    <source>
        <dbReference type="ARBA" id="ARBA00022679"/>
    </source>
</evidence>
<dbReference type="EC" id="2.7.7.48" evidence="1"/>
<dbReference type="GO" id="GO:0003723">
    <property type="term" value="F:RNA binding"/>
    <property type="evidence" value="ECO:0007669"/>
    <property type="project" value="InterPro"/>
</dbReference>
<dbReference type="EMBL" id="MT153425">
    <property type="protein sequence ID" value="QMP82206.1"/>
    <property type="molecule type" value="Viral_cRNA"/>
</dbReference>
<evidence type="ECO:0000256" key="2">
    <source>
        <dbReference type="ARBA" id="ARBA00020035"/>
    </source>
</evidence>
<sequence length="413" mass="46359">MILRMFLHIIEEFHLALSIKIEGATISIGGEEKKQKIASNMTAATLPSGPASTICQGTEDATKWNECLAPSAFALMHLYLFDSKTRTRNALPQTNEMGKLFSVIAIAGNFLMAMKEIQLGKGVVVCNANEYSRLRWQKDDKHMMNNSTLAWFEKAEDKVTEDGEYLKASPGMLMGMLNAGSTTLGLMAPNHNMDRNNMKILTLRSSDDSMSLYMGNSAEDNKRCIEINRKNLGMWGINLSPCKTFFFREGLGEYTSWYMDKKFISQFGTETASLRPKGTNPQDDFNSMAKETSTALSTLTTNHLGASARLRIGIDGTRRIWRINRTPGKRPNISDTALALADGGRQPWDSTNCHLEEISLRSHLVSTDTDKEYLLRIRNPHNPFSQDPQEETVFSKEHGSLITEEIETREHNL</sequence>
<dbReference type="GO" id="GO:0000166">
    <property type="term" value="F:nucleotide binding"/>
    <property type="evidence" value="ECO:0007669"/>
    <property type="project" value="UniProtKB-KW"/>
</dbReference>
<dbReference type="InterPro" id="IPR001407">
    <property type="entry name" value="RNA_pol_PB1_influenza"/>
</dbReference>
<evidence type="ECO:0000256" key="7">
    <source>
        <dbReference type="ARBA" id="ARBA00022953"/>
    </source>
</evidence>
<evidence type="ECO:0000256" key="1">
    <source>
        <dbReference type="ARBA" id="ARBA00012494"/>
    </source>
</evidence>
<dbReference type="PROSITE" id="PS50525">
    <property type="entry name" value="RDRP_SSRNA_NEG_SEG"/>
    <property type="match status" value="1"/>
</dbReference>
<evidence type="ECO:0000256" key="3">
    <source>
        <dbReference type="ARBA" id="ARBA00022484"/>
    </source>
</evidence>
<feature type="domain" description="RdRp catalytic" evidence="8">
    <location>
        <begin position="43"/>
        <end position="245"/>
    </location>
</feature>
<keyword evidence="3" id="KW-0696">RNA-directed RNA polymerase</keyword>
<name>A0A7D7J3X5_9ORTO</name>
<evidence type="ECO:0000259" key="8">
    <source>
        <dbReference type="PROSITE" id="PS50525"/>
    </source>
</evidence>
<dbReference type="Pfam" id="PF00602">
    <property type="entry name" value="Flu_PB1"/>
    <property type="match status" value="1"/>
</dbReference>
<dbReference type="GO" id="GO:0039694">
    <property type="term" value="P:viral RNA genome replication"/>
    <property type="evidence" value="ECO:0007669"/>
    <property type="project" value="InterPro"/>
</dbReference>
<accession>A0A7D7J3X5</accession>
<proteinExistence type="predicted"/>